<dbReference type="PANTHER" id="PTHR11081">
    <property type="entry name" value="FLAP ENDONUCLEASE FAMILY MEMBER"/>
    <property type="match status" value="1"/>
</dbReference>
<proteinExistence type="inferred from homology"/>
<evidence type="ECO:0000256" key="19">
    <source>
        <dbReference type="ARBA" id="ARBA00023254"/>
    </source>
</evidence>
<keyword evidence="4" id="KW-0597">Phosphoprotein</keyword>
<evidence type="ECO:0000256" key="6">
    <source>
        <dbReference type="ARBA" id="ARBA00022723"/>
    </source>
</evidence>
<dbReference type="PROSITE" id="PS50005">
    <property type="entry name" value="TPR"/>
    <property type="match status" value="1"/>
</dbReference>
<comment type="cofactor">
    <cofactor evidence="23">
        <name>Mg(2+)</name>
        <dbReference type="ChEBI" id="CHEBI:18420"/>
    </cofactor>
    <text evidence="23">Binds 2 magnesium ions per subunit. They probably participate in the reaction catalyzed by the enzyme. May bind an additional third magnesium ion after substrate binding.</text>
</comment>
<dbReference type="EC" id="3.1.-.-" evidence="23"/>
<dbReference type="InterPro" id="IPR008918">
    <property type="entry name" value="HhH2"/>
</dbReference>
<evidence type="ECO:0000256" key="18">
    <source>
        <dbReference type="ARBA" id="ARBA00023242"/>
    </source>
</evidence>
<accession>A0AA35RTB2</accession>
<feature type="region of interest" description="Disordered" evidence="24">
    <location>
        <begin position="497"/>
        <end position="614"/>
    </location>
</feature>
<organism evidence="26 27">
    <name type="scientific">Geodia barretti</name>
    <name type="common">Barrett's horny sponge</name>
    <dbReference type="NCBI Taxonomy" id="519541"/>
    <lineage>
        <taxon>Eukaryota</taxon>
        <taxon>Metazoa</taxon>
        <taxon>Porifera</taxon>
        <taxon>Demospongiae</taxon>
        <taxon>Heteroscleromorpha</taxon>
        <taxon>Tetractinellida</taxon>
        <taxon>Astrophorina</taxon>
        <taxon>Geodiidae</taxon>
        <taxon>Geodia</taxon>
    </lineage>
</organism>
<dbReference type="GO" id="GO:0006310">
    <property type="term" value="P:DNA recombination"/>
    <property type="evidence" value="ECO:0007669"/>
    <property type="project" value="TreeGrafter"/>
</dbReference>
<feature type="region of interest" description="Disordered" evidence="24">
    <location>
        <begin position="676"/>
        <end position="695"/>
    </location>
</feature>
<keyword evidence="11 23" id="KW-0269">Exonuclease</keyword>
<evidence type="ECO:0000256" key="22">
    <source>
        <dbReference type="PROSITE-ProRule" id="PRU00339"/>
    </source>
</evidence>
<dbReference type="InterPro" id="IPR006086">
    <property type="entry name" value="XPG-I_dom"/>
</dbReference>
<evidence type="ECO:0000256" key="24">
    <source>
        <dbReference type="SAM" id="MobiDB-lite"/>
    </source>
</evidence>
<evidence type="ECO:0000256" key="17">
    <source>
        <dbReference type="ARBA" id="ARBA00023204"/>
    </source>
</evidence>
<evidence type="ECO:0000256" key="20">
    <source>
        <dbReference type="ARBA" id="ARBA00057694"/>
    </source>
</evidence>
<dbReference type="GO" id="GO:0046872">
    <property type="term" value="F:metal ion binding"/>
    <property type="evidence" value="ECO:0007669"/>
    <property type="project" value="UniProtKB-UniRule"/>
</dbReference>
<dbReference type="CDD" id="cd09857">
    <property type="entry name" value="PIN_EXO1"/>
    <property type="match status" value="1"/>
</dbReference>
<feature type="repeat" description="TPR" evidence="22">
    <location>
        <begin position="32"/>
        <end position="65"/>
    </location>
</feature>
<evidence type="ECO:0000259" key="25">
    <source>
        <dbReference type="SMART" id="SM00484"/>
    </source>
</evidence>
<keyword evidence="27" id="KW-1185">Reference proteome</keyword>
<keyword evidence="7" id="KW-0255">Endonuclease</keyword>
<evidence type="ECO:0000313" key="27">
    <source>
        <dbReference type="Proteomes" id="UP001174909"/>
    </source>
</evidence>
<dbReference type="GO" id="GO:0002376">
    <property type="term" value="P:immune system process"/>
    <property type="evidence" value="ECO:0007669"/>
    <property type="project" value="UniProtKB-KW"/>
</dbReference>
<feature type="domain" description="XPG-I" evidence="25">
    <location>
        <begin position="74"/>
        <end position="148"/>
    </location>
</feature>
<dbReference type="SUPFAM" id="SSF88723">
    <property type="entry name" value="PIN domain-like"/>
    <property type="match status" value="1"/>
</dbReference>
<keyword evidence="22" id="KW-0802">TPR repeat</keyword>
<dbReference type="FunFam" id="3.40.50.1010:FF:000111">
    <property type="entry name" value="Exonuclease 1"/>
    <property type="match status" value="1"/>
</dbReference>
<keyword evidence="6 23" id="KW-0479">Metal-binding</keyword>
<comment type="subunit">
    <text evidence="21">Interacts with the MLH1-PMS2 heterodimer via MLH1. Interacts with MSH3. Interacts with the MSH2-MSH6 heterodimer via MSH2, and this interaction may increase the processivity of the 5'-&gt;3' exonuclease activity. Interacts with PCNA, and this interaction may both stimulate the cryptic 3'-&gt;5' exonuclease activity and suppress the 5'-&gt;3' exonuclease activity. Interacts with WRN, and this interaction stimulates both the 5'-&gt;3' exonuclease activity and cleavage of 5'-overhanging flap structures. Interacts with RECQL/RECQ1, and this interaction stimulates cleavage of 5'-overhanging flap structures. Interacts with DNA helicase ZGRF1; the interaction is increased following DNA damage induction.</text>
</comment>
<reference evidence="26" key="1">
    <citation type="submission" date="2023-03" db="EMBL/GenBank/DDBJ databases">
        <authorList>
            <person name="Steffen K."/>
            <person name="Cardenas P."/>
        </authorList>
    </citation>
    <scope>NUCLEOTIDE SEQUENCE</scope>
</reference>
<keyword evidence="16 23" id="KW-0238">DNA-binding</keyword>
<comment type="function">
    <text evidence="20">5'-&gt;3' double-stranded DNA exonuclease which may also possess a cryptic 3'-&gt;5' double-stranded DNA exonuclease activity. Functions in DNA mismatch repair (MMR) to excise mismatch-containing DNA tracts directed by strand breaks located either 5' or 3' to the mismatch. Also exhibits endonuclease activity against 5'-overhanging flap structures similar to those generated by displacement synthesis when DNA polymerase encounters the 5'-end of a downstream Okazaki fragment. Required for somatic hypermutation (SHM) and class switch recombination (CSR) of immunoglobulin genes. Essential for male and female meiosis.</text>
</comment>
<evidence type="ECO:0000256" key="3">
    <source>
        <dbReference type="ARBA" id="ARBA00020324"/>
    </source>
</evidence>
<feature type="compositionally biased region" description="Low complexity" evidence="24">
    <location>
        <begin position="355"/>
        <end position="377"/>
    </location>
</feature>
<dbReference type="InterPro" id="IPR044752">
    <property type="entry name" value="PIN-like_EXO1"/>
</dbReference>
<evidence type="ECO:0000256" key="7">
    <source>
        <dbReference type="ARBA" id="ARBA00022759"/>
    </source>
</evidence>
<evidence type="ECO:0000256" key="1">
    <source>
        <dbReference type="ARBA" id="ARBA00004123"/>
    </source>
</evidence>
<dbReference type="InterPro" id="IPR006084">
    <property type="entry name" value="XPG/Rad2"/>
</dbReference>
<feature type="region of interest" description="Disordered" evidence="24">
    <location>
        <begin position="703"/>
        <end position="749"/>
    </location>
</feature>
<dbReference type="AlphaFoldDB" id="A0AA35RTB2"/>
<feature type="region of interest" description="Disordered" evidence="24">
    <location>
        <begin position="626"/>
        <end position="649"/>
    </location>
</feature>
<evidence type="ECO:0000256" key="10">
    <source>
        <dbReference type="ARBA" id="ARBA00022801"/>
    </source>
</evidence>
<feature type="compositionally biased region" description="Polar residues" evidence="24">
    <location>
        <begin position="517"/>
        <end position="556"/>
    </location>
</feature>
<feature type="region of interest" description="Disordered" evidence="24">
    <location>
        <begin position="352"/>
        <end position="419"/>
    </location>
</feature>
<dbReference type="GO" id="GO:0005634">
    <property type="term" value="C:nucleus"/>
    <property type="evidence" value="ECO:0007669"/>
    <property type="project" value="UniProtKB-SubCell"/>
</dbReference>
<comment type="caution">
    <text evidence="26">The sequence shown here is derived from an EMBL/GenBank/DDBJ whole genome shotgun (WGS) entry which is preliminary data.</text>
</comment>
<feature type="compositionally biased region" description="Basic and acidic residues" evidence="24">
    <location>
        <begin position="395"/>
        <end position="405"/>
    </location>
</feature>
<dbReference type="GO" id="GO:0051321">
    <property type="term" value="P:meiotic cell cycle"/>
    <property type="evidence" value="ECO:0007669"/>
    <property type="project" value="UniProtKB-KW"/>
</dbReference>
<evidence type="ECO:0000256" key="9">
    <source>
        <dbReference type="ARBA" id="ARBA00022769"/>
    </source>
</evidence>
<dbReference type="GO" id="GO:0006298">
    <property type="term" value="P:mismatch repair"/>
    <property type="evidence" value="ECO:0007669"/>
    <property type="project" value="TreeGrafter"/>
</dbReference>
<feature type="region of interest" description="Disordered" evidence="24">
    <location>
        <begin position="274"/>
        <end position="339"/>
    </location>
</feature>
<keyword evidence="8 23" id="KW-0227">DNA damage</keyword>
<keyword evidence="14 23" id="KW-0267">Excision nuclease</keyword>
<dbReference type="InterPro" id="IPR037315">
    <property type="entry name" value="EXO1_H3TH"/>
</dbReference>
<dbReference type="GO" id="GO:0017108">
    <property type="term" value="F:5'-flap endonuclease activity"/>
    <property type="evidence" value="ECO:0007669"/>
    <property type="project" value="TreeGrafter"/>
</dbReference>
<dbReference type="InterPro" id="IPR036279">
    <property type="entry name" value="5-3_exonuclease_C_sf"/>
</dbReference>
<keyword evidence="18 23" id="KW-0539">Nucleus</keyword>
<protein>
    <recommendedName>
        <fullName evidence="3 23">Exonuclease 1</fullName>
        <ecNumber evidence="23">3.1.-.-</ecNumber>
    </recommendedName>
</protein>
<evidence type="ECO:0000256" key="21">
    <source>
        <dbReference type="ARBA" id="ARBA00064664"/>
    </source>
</evidence>
<keyword evidence="5 23" id="KW-0540">Nuclease</keyword>
<feature type="compositionally biased region" description="Polar residues" evidence="24">
    <location>
        <begin position="725"/>
        <end position="749"/>
    </location>
</feature>
<dbReference type="CDD" id="cd09908">
    <property type="entry name" value="H3TH_EXO1"/>
    <property type="match status" value="1"/>
</dbReference>
<feature type="compositionally biased region" description="Basic residues" evidence="24">
    <location>
        <begin position="703"/>
        <end position="712"/>
    </location>
</feature>
<evidence type="ECO:0000256" key="13">
    <source>
        <dbReference type="ARBA" id="ARBA00022859"/>
    </source>
</evidence>
<dbReference type="PANTHER" id="PTHR11081:SF8">
    <property type="entry name" value="EXONUCLEASE 1"/>
    <property type="match status" value="1"/>
</dbReference>
<evidence type="ECO:0000256" key="23">
    <source>
        <dbReference type="RuleBase" id="RU910737"/>
    </source>
</evidence>
<dbReference type="GO" id="GO:0003677">
    <property type="term" value="F:DNA binding"/>
    <property type="evidence" value="ECO:0007669"/>
    <property type="project" value="UniProtKB-UniRule"/>
</dbReference>
<keyword evidence="12 23" id="KW-0460">Magnesium</keyword>
<dbReference type="EMBL" id="CASHTH010001484">
    <property type="protein sequence ID" value="CAI8015977.1"/>
    <property type="molecule type" value="Genomic_DNA"/>
</dbReference>
<dbReference type="SUPFAM" id="SSF47807">
    <property type="entry name" value="5' to 3' exonuclease, C-terminal subdomain"/>
    <property type="match status" value="1"/>
</dbReference>
<dbReference type="Proteomes" id="UP001174909">
    <property type="component" value="Unassembled WGS sequence"/>
</dbReference>
<evidence type="ECO:0000256" key="4">
    <source>
        <dbReference type="ARBA" id="ARBA00022553"/>
    </source>
</evidence>
<dbReference type="Gene3D" id="1.10.150.20">
    <property type="entry name" value="5' to 3' exonuclease, C-terminal subdomain"/>
    <property type="match status" value="1"/>
</dbReference>
<evidence type="ECO:0000256" key="11">
    <source>
        <dbReference type="ARBA" id="ARBA00022839"/>
    </source>
</evidence>
<keyword evidence="9 23" id="KW-0228">DNA excision</keyword>
<name>A0AA35RTB2_GEOBA</name>
<evidence type="ECO:0000256" key="8">
    <source>
        <dbReference type="ARBA" id="ARBA00022763"/>
    </source>
</evidence>
<dbReference type="InterPro" id="IPR029060">
    <property type="entry name" value="PIN-like_dom_sf"/>
</dbReference>
<dbReference type="InterPro" id="IPR019734">
    <property type="entry name" value="TPR_rpt"/>
</dbReference>
<evidence type="ECO:0000256" key="12">
    <source>
        <dbReference type="ARBA" id="ARBA00022842"/>
    </source>
</evidence>
<dbReference type="InterPro" id="IPR019974">
    <property type="entry name" value="XPG_CS"/>
</dbReference>
<feature type="compositionally biased region" description="Acidic residues" evidence="24">
    <location>
        <begin position="604"/>
        <end position="614"/>
    </location>
</feature>
<evidence type="ECO:0000256" key="15">
    <source>
        <dbReference type="ARBA" id="ARBA00022990"/>
    </source>
</evidence>
<dbReference type="GO" id="GO:0035312">
    <property type="term" value="F:5'-3' DNA exonuclease activity"/>
    <property type="evidence" value="ECO:0007669"/>
    <property type="project" value="UniProtKB-UniRule"/>
</dbReference>
<dbReference type="SMART" id="SM00279">
    <property type="entry name" value="HhH2"/>
    <property type="match status" value="1"/>
</dbReference>
<keyword evidence="19" id="KW-0469">Meiosis</keyword>
<evidence type="ECO:0000256" key="14">
    <source>
        <dbReference type="ARBA" id="ARBA00022881"/>
    </source>
</evidence>
<comment type="subcellular location">
    <subcellularLocation>
        <location evidence="1 23">Nucleus</location>
    </subcellularLocation>
</comment>
<keyword evidence="17 23" id="KW-0234">DNA repair</keyword>
<gene>
    <name evidence="26" type="ORF">GBAR_LOCUS9862</name>
</gene>
<evidence type="ECO:0000256" key="2">
    <source>
        <dbReference type="ARBA" id="ARBA00010563"/>
    </source>
</evidence>
<keyword evidence="10 23" id="KW-0378">Hydrolase</keyword>
<evidence type="ECO:0000313" key="26">
    <source>
        <dbReference type="EMBL" id="CAI8015977.1"/>
    </source>
</evidence>
<feature type="compositionally biased region" description="Basic residues" evidence="24">
    <location>
        <begin position="320"/>
        <end position="329"/>
    </location>
</feature>
<dbReference type="PRINTS" id="PR00853">
    <property type="entry name" value="XPGRADSUPER"/>
</dbReference>
<keyword evidence="15" id="KW-0007">Acetylation</keyword>
<dbReference type="Pfam" id="PF00867">
    <property type="entry name" value="XPG_I"/>
    <property type="match status" value="1"/>
</dbReference>
<evidence type="ECO:0000256" key="16">
    <source>
        <dbReference type="ARBA" id="ARBA00023125"/>
    </source>
</evidence>
<keyword evidence="13" id="KW-0391">Immunity</keyword>
<comment type="similarity">
    <text evidence="2 23">Belongs to the XPG/RAD2 endonuclease family. EXO1 subfamily.</text>
</comment>
<feature type="compositionally biased region" description="Low complexity" evidence="24">
    <location>
        <begin position="626"/>
        <end position="642"/>
    </location>
</feature>
<dbReference type="FunFam" id="1.10.150.20:FF:000011">
    <property type="entry name" value="exonuclease 1"/>
    <property type="match status" value="1"/>
</dbReference>
<dbReference type="SMART" id="SM00484">
    <property type="entry name" value="XPGI"/>
    <property type="match status" value="1"/>
</dbReference>
<dbReference type="PROSITE" id="PS00842">
    <property type="entry name" value="XPG_2"/>
    <property type="match status" value="1"/>
</dbReference>
<dbReference type="Gene3D" id="3.40.50.1010">
    <property type="entry name" value="5'-nuclease"/>
    <property type="match status" value="1"/>
</dbReference>
<feature type="region of interest" description="Disordered" evidence="24">
    <location>
        <begin position="464"/>
        <end position="485"/>
    </location>
</feature>
<evidence type="ECO:0000256" key="5">
    <source>
        <dbReference type="ARBA" id="ARBA00022722"/>
    </source>
</evidence>
<sequence length="749" mass="81484">MLLNYDITPVMIFDGGYLPLKGKTENERRERRRVNRDKGKALLREGKRSEAIDCFQKSVDVSPEMALALIKECRSAGVECIVAPYEADSQLAYLSKEEIVDLVITEDSDLLVFGCRKVMFKLDDSGNGKLIETQHLGKANRGLVGFTMDSFRHMCILSGCDYLASVPGIGLGKALKLMRRFNKDPYRVIKALHYETGKVPQSYEANFRRADQTFLYQMVFDPRTQEQVRLHPLPSDVDTSDFEFAGVASSPRKAVGMARGNINPLNYVVMDTYSPSKVPPPPAKNTVRSRSWGGSVMGGDGGWSKVKPPSSLTSSGSIWKHFKPPKKPKSRPETIEDVDSVEDLQSTYLTATMGASQQSLTSDSSTTTTGSTAAAVAEVNPRKAGAPLSASTAGNDERTESEVGRKSLPKHPSTKSRFFSTVASCEPSVSLSAANDETPSDRDVAKILRAKRRISLIPPKSNRLLGALSSDADEGSSPGDKSDDELMAERCQLRRKRLNSLDNEQSVRPSLRMFTYDTPTTKKIRRSSGTSPISRLDQESSPTSAEPGSHASNGCVTPSPVKNPFAKIRTTPKKSRPVLISGDSVGVNTAPVENSASDSHGEDLEATQEEDNESGGEMLMEFSLHGHSSSVTSATTTAVGTSRPRPPRPFMTSEAYITTRSHSSLLNHVISHSEPAVGHATCSSGHPNTPGIKPRVVLGTSRRKLSLTKSKSKSTGFKAPRRSEPGQTKLSLQSQFGYCSSQPKMSREQ</sequence>